<organism evidence="11 12">
    <name type="scientific">Candidatus Neoehrlichia procyonis str. RAC413</name>
    <dbReference type="NCBI Taxonomy" id="1359163"/>
    <lineage>
        <taxon>Bacteria</taxon>
        <taxon>Pseudomonadati</taxon>
        <taxon>Pseudomonadota</taxon>
        <taxon>Alphaproteobacteria</taxon>
        <taxon>Rickettsiales</taxon>
        <taxon>Anaplasmataceae</taxon>
        <taxon>Candidatus Neoehrlichia</taxon>
    </lineage>
</organism>
<feature type="domain" description="ABC transmembrane type-1" evidence="10">
    <location>
        <begin position="217"/>
        <end position="424"/>
    </location>
</feature>
<evidence type="ECO:0000256" key="1">
    <source>
        <dbReference type="ARBA" id="ARBA00004651"/>
    </source>
</evidence>
<gene>
    <name evidence="11" type="primary">pstA</name>
    <name evidence="11" type="ORF">NLO413_0357</name>
</gene>
<sequence>MRKIINRNIYKHGTFIKNNNIQVQKRLGKLLKSRHITSRISLKNRKDNLLSFLSMFALGISIGILVLIICSIVSNGYNALITTKILLPIHISHHNINKAQLRGHCIKYIHNSLEKMFTSIIDLNNVKNKKDLYNIVSNTAHYELANFITKYPHKSNFQIWLHLSSDFINKSTKDNKIYSKILDKLTNENKIKKSFNLALFSKADSKSPENSGIIGSLIGSLFTIIVCLVIALPVGIMSGICLHELIPQNKISSIIEISINNLASVPSIIFGVLGLTVYLNIFNIPRASSLAGGMTLSLMMLPNLIITTKQAFTAIPTSVKDAAFSLGSSNMQVIMHHLFPIALPTIIQGTIISIARIIGESSPLIMIGMVAFIVDLPQNFLDPTTTLPVQIYTWSNNSSTEFVKLSAIAIIALLLILLILNSIASFIKKKFDHFIF</sequence>
<dbReference type="AlphaFoldDB" id="A0A0F3NLR1"/>
<keyword evidence="4" id="KW-0813">Transport</keyword>
<dbReference type="GO" id="GO:0005315">
    <property type="term" value="F:phosphate transmembrane transporter activity"/>
    <property type="evidence" value="ECO:0007669"/>
    <property type="project" value="InterPro"/>
</dbReference>
<dbReference type="Pfam" id="PF00528">
    <property type="entry name" value="BPD_transp_1"/>
    <property type="match status" value="1"/>
</dbReference>
<dbReference type="InterPro" id="IPR035906">
    <property type="entry name" value="MetI-like_sf"/>
</dbReference>
<evidence type="ECO:0000256" key="6">
    <source>
        <dbReference type="ARBA" id="ARBA00022692"/>
    </source>
</evidence>
<reference evidence="11 12" key="1">
    <citation type="submission" date="2015-02" db="EMBL/GenBank/DDBJ databases">
        <title>Genome Sequencing of Rickettsiales.</title>
        <authorList>
            <person name="Daugherty S.C."/>
            <person name="Su Q."/>
            <person name="Abolude K."/>
            <person name="Beier-Sexton M."/>
            <person name="Carlyon J.A."/>
            <person name="Carter R."/>
            <person name="Day N.P."/>
            <person name="Dumler S.J."/>
            <person name="Dyachenko V."/>
            <person name="Godinez A."/>
            <person name="Kurtti T.J."/>
            <person name="Lichay M."/>
            <person name="Mullins K.E."/>
            <person name="Ott S."/>
            <person name="Pappas-Brown V."/>
            <person name="Paris D.H."/>
            <person name="Patel P."/>
            <person name="Richards A.L."/>
            <person name="Sadzewicz L."/>
            <person name="Sears K."/>
            <person name="Seidman D."/>
            <person name="Sengamalay N."/>
            <person name="Stenos J."/>
            <person name="Tallon L.J."/>
            <person name="Vincent G."/>
            <person name="Fraser C.M."/>
            <person name="Munderloh U."/>
            <person name="Dunning-Hotopp J.C."/>
        </authorList>
    </citation>
    <scope>NUCLEOTIDE SEQUENCE [LARGE SCALE GENOMIC DNA]</scope>
    <source>
        <strain evidence="11 12">RAC413</strain>
    </source>
</reference>
<evidence type="ECO:0000313" key="12">
    <source>
        <dbReference type="Proteomes" id="UP000033562"/>
    </source>
</evidence>
<dbReference type="EMBL" id="LANX01000001">
    <property type="protein sequence ID" value="KJV68985.1"/>
    <property type="molecule type" value="Genomic_DNA"/>
</dbReference>
<dbReference type="SUPFAM" id="SSF161098">
    <property type="entry name" value="MetI-like"/>
    <property type="match status" value="1"/>
</dbReference>
<comment type="similarity">
    <text evidence="2 9">Belongs to the binding-protein-dependent transport system permease family. CysTW subfamily.</text>
</comment>
<comment type="caution">
    <text evidence="9">Lacks conserved residue(s) required for the propagation of feature annotation.</text>
</comment>
<keyword evidence="12" id="KW-1185">Reference proteome</keyword>
<keyword evidence="7 9" id="KW-1133">Transmembrane helix</keyword>
<proteinExistence type="inferred from homology"/>
<keyword evidence="5 9" id="KW-1003">Cell membrane</keyword>
<keyword evidence="6 9" id="KW-0812">Transmembrane</keyword>
<evidence type="ECO:0000256" key="5">
    <source>
        <dbReference type="ARBA" id="ARBA00022475"/>
    </source>
</evidence>
<name>A0A0F3NLR1_9RICK</name>
<evidence type="ECO:0000256" key="2">
    <source>
        <dbReference type="ARBA" id="ARBA00007069"/>
    </source>
</evidence>
<dbReference type="PROSITE" id="PS50928">
    <property type="entry name" value="ABC_TM1"/>
    <property type="match status" value="1"/>
</dbReference>
<protein>
    <recommendedName>
        <fullName evidence="3 9">Phosphate transport system permease protein PstA</fullName>
    </recommendedName>
</protein>
<dbReference type="NCBIfam" id="TIGR00974">
    <property type="entry name" value="3a0107s02c"/>
    <property type="match status" value="1"/>
</dbReference>
<feature type="transmembrane region" description="Helical" evidence="9">
    <location>
        <begin position="49"/>
        <end position="74"/>
    </location>
</feature>
<dbReference type="PANTHER" id="PTHR43470">
    <property type="entry name" value="PHOSPHATE TRANSPORT SYSTEM PERMEASE PROTEIN PSTA-RELATED"/>
    <property type="match status" value="1"/>
</dbReference>
<feature type="transmembrane region" description="Helical" evidence="9">
    <location>
        <begin position="262"/>
        <end position="281"/>
    </location>
</feature>
<dbReference type="InterPro" id="IPR005672">
    <property type="entry name" value="Phosphate_PstA"/>
</dbReference>
<evidence type="ECO:0000256" key="8">
    <source>
        <dbReference type="ARBA" id="ARBA00023136"/>
    </source>
</evidence>
<dbReference type="STRING" id="1359163.NLO413_0357"/>
<comment type="caution">
    <text evidence="11">The sequence shown here is derived from an EMBL/GenBank/DDBJ whole genome shotgun (WGS) entry which is preliminary data.</text>
</comment>
<feature type="transmembrane region" description="Helical" evidence="9">
    <location>
        <begin position="287"/>
        <end position="306"/>
    </location>
</feature>
<evidence type="ECO:0000256" key="3">
    <source>
        <dbReference type="ARBA" id="ARBA00016864"/>
    </source>
</evidence>
<evidence type="ECO:0000256" key="7">
    <source>
        <dbReference type="ARBA" id="ARBA00022989"/>
    </source>
</evidence>
<dbReference type="Proteomes" id="UP000033562">
    <property type="component" value="Unassembled WGS sequence"/>
</dbReference>
<comment type="subcellular location">
    <subcellularLocation>
        <location evidence="9">Cell inner membrane</location>
        <topology evidence="9">Multi-pass membrane protein</topology>
    </subcellularLocation>
    <subcellularLocation>
        <location evidence="1">Cell membrane</location>
        <topology evidence="1">Multi-pass membrane protein</topology>
    </subcellularLocation>
</comment>
<dbReference type="GO" id="GO:0005886">
    <property type="term" value="C:plasma membrane"/>
    <property type="evidence" value="ECO:0007669"/>
    <property type="project" value="UniProtKB-SubCell"/>
</dbReference>
<dbReference type="Gene3D" id="1.10.3720.10">
    <property type="entry name" value="MetI-like"/>
    <property type="match status" value="1"/>
</dbReference>
<keyword evidence="8 9" id="KW-0472">Membrane</keyword>
<dbReference type="PATRIC" id="fig|1359163.3.peg.347"/>
<dbReference type="GO" id="GO:0035435">
    <property type="term" value="P:phosphate ion transmembrane transport"/>
    <property type="evidence" value="ECO:0007669"/>
    <property type="project" value="InterPro"/>
</dbReference>
<evidence type="ECO:0000256" key="4">
    <source>
        <dbReference type="ARBA" id="ARBA00022448"/>
    </source>
</evidence>
<feature type="transmembrane region" description="Helical" evidence="9">
    <location>
        <begin position="405"/>
        <end position="427"/>
    </location>
</feature>
<dbReference type="InterPro" id="IPR024573">
    <property type="entry name" value="DUF3333"/>
</dbReference>
<evidence type="ECO:0000259" key="10">
    <source>
        <dbReference type="PROSITE" id="PS50928"/>
    </source>
</evidence>
<dbReference type="InterPro" id="IPR000515">
    <property type="entry name" value="MetI-like"/>
</dbReference>
<dbReference type="Pfam" id="PF11812">
    <property type="entry name" value="DUF3333"/>
    <property type="match status" value="1"/>
</dbReference>
<dbReference type="CDD" id="cd06261">
    <property type="entry name" value="TM_PBP2"/>
    <property type="match status" value="1"/>
</dbReference>
<feature type="transmembrane region" description="Helical" evidence="9">
    <location>
        <begin position="213"/>
        <end position="242"/>
    </location>
</feature>
<accession>A0A0F3NLR1</accession>
<evidence type="ECO:0000256" key="9">
    <source>
        <dbReference type="RuleBase" id="RU363043"/>
    </source>
</evidence>
<evidence type="ECO:0000313" key="11">
    <source>
        <dbReference type="EMBL" id="KJV68985.1"/>
    </source>
</evidence>